<dbReference type="InterPro" id="IPR011646">
    <property type="entry name" value="KAP_P-loop"/>
</dbReference>
<dbReference type="EMBL" id="MT631455">
    <property type="protein sequence ID" value="QNO50895.1"/>
    <property type="molecule type" value="Genomic_DNA"/>
</dbReference>
<evidence type="ECO:0000313" key="2">
    <source>
        <dbReference type="EMBL" id="QNO50895.1"/>
    </source>
</evidence>
<proteinExistence type="predicted"/>
<reference evidence="2" key="1">
    <citation type="submission" date="2020-06" db="EMBL/GenBank/DDBJ databases">
        <title>Unique genomic features of the anaerobic methanotrophic archaea.</title>
        <authorList>
            <person name="Chadwick G.L."/>
            <person name="Skennerton C.T."/>
            <person name="Laso-Perez R."/>
            <person name="Leu A.O."/>
            <person name="Speth D.R."/>
            <person name="Yu H."/>
            <person name="Morgan-Lang C."/>
            <person name="Hatzenpichler R."/>
            <person name="Goudeau D."/>
            <person name="Malmstrom R."/>
            <person name="Brazelton W.J."/>
            <person name="Woyke T."/>
            <person name="Hallam S.J."/>
            <person name="Tyson G.W."/>
            <person name="Wegener G."/>
            <person name="Boetius A."/>
            <person name="Orphan V."/>
        </authorList>
    </citation>
    <scope>NUCLEOTIDE SEQUENCE</scope>
</reference>
<dbReference type="Gene3D" id="3.40.50.300">
    <property type="entry name" value="P-loop containing nucleotide triphosphate hydrolases"/>
    <property type="match status" value="1"/>
</dbReference>
<dbReference type="Pfam" id="PF07693">
    <property type="entry name" value="KAP_NTPase"/>
    <property type="match status" value="1"/>
</dbReference>
<dbReference type="AlphaFoldDB" id="A0A7G9YSB1"/>
<protein>
    <recommendedName>
        <fullName evidence="1">KAP NTPase domain-containing protein</fullName>
    </recommendedName>
</protein>
<feature type="domain" description="KAP NTPase" evidence="1">
    <location>
        <begin position="20"/>
        <end position="309"/>
    </location>
</feature>
<sequence length="732" mass="84431">MFNSDQPIKSYKEDILGRCPFAQSLGNAILSYKEKDSIAIGLFGAWGSGKTSIINMALEHIDDIASKNKTDDKKPIVIRFNPWNYSDQNQLITQFFRQLSVVLRRPDYADDAKKAGEKLETYAKFFEPLALIPTVGPFASLLSKVFKNLGSATKSWGDQKSNDLNVIRAELNELLGKQPHKIIVVIDDIDRLNDVEIRQIFQLIKSLGDFPNTIYLLAFDKNVVINALEKTQEGYGAEYLEKVVQIPFEIPLISKQEIEHLLFSQLDEIIKDIPENKWDRTRWENIYHSGFKYFFRNIRDVTRYINSLRFSFEMVKSEVNAIDFLAITAIQVFIPEVYYGIRDNKDIFSGVSDSGYGSDAANEQAKKRCDEIIGRVNGPSPEILNAFLKRLFPKLETVYGDMHHGGDWWGNWRRDCRICSPDVFDIYFRLSLPKGEISQREIETILMLGNNPDAFAEALLKLNEDGRIIRFLERLEDYTQRDIPEENIEPIITVLMDIGDLFPEGDSGFFGTSTPMRLLRLFYQLTNRFDSHEKRSDIFKRATEKATRSLYTVVDEVSVQGQQHGKYGAESPDPEEKRTVNSAQLEELEKIACDKIESWAEDGRLAKHRDLLPILFRWKEWGQRYKVNNFVNNMIKSDDGLIDFITSFLSKSTSRAIYTDYVETMHWRIDLKSIGEFVVLKEVEPRIRKIFTSSNFEQLDDRKKLAIKTFLDTIDGKIKNAFKNVAETSQHS</sequence>
<organism evidence="2">
    <name type="scientific">Candidatus Methanophagaceae archaeon ANME-1 ERB6</name>
    <dbReference type="NCBI Taxonomy" id="2759912"/>
    <lineage>
        <taxon>Archaea</taxon>
        <taxon>Methanobacteriati</taxon>
        <taxon>Methanobacteriota</taxon>
        <taxon>Stenosarchaea group</taxon>
        <taxon>Methanomicrobia</taxon>
        <taxon>Candidatus Methanophagales</taxon>
        <taxon>Candidatus Methanophagaceae</taxon>
    </lineage>
</organism>
<dbReference type="InterPro" id="IPR052754">
    <property type="entry name" value="NTPase_KAP_P-loop"/>
</dbReference>
<dbReference type="InterPro" id="IPR027417">
    <property type="entry name" value="P-loop_NTPase"/>
</dbReference>
<dbReference type="PANTHER" id="PTHR22674:SF6">
    <property type="entry name" value="NTPASE KAP FAMILY P-LOOP DOMAIN-CONTAINING PROTEIN 1"/>
    <property type="match status" value="1"/>
</dbReference>
<dbReference type="SUPFAM" id="SSF52540">
    <property type="entry name" value="P-loop containing nucleoside triphosphate hydrolases"/>
    <property type="match status" value="1"/>
</dbReference>
<dbReference type="PANTHER" id="PTHR22674">
    <property type="entry name" value="NTPASE, KAP FAMILY P-LOOP DOMAIN-CONTAINING 1"/>
    <property type="match status" value="1"/>
</dbReference>
<evidence type="ECO:0000259" key="1">
    <source>
        <dbReference type="Pfam" id="PF07693"/>
    </source>
</evidence>
<accession>A0A7G9YSB1</accession>
<gene>
    <name evidence="2" type="ORF">LELLBOIK_00010</name>
</gene>
<name>A0A7G9YSB1_9EURY</name>